<dbReference type="Gene3D" id="2.40.50.100">
    <property type="match status" value="1"/>
</dbReference>
<evidence type="ECO:0000313" key="4">
    <source>
        <dbReference type="EMBL" id="MCS5490017.1"/>
    </source>
</evidence>
<dbReference type="Pfam" id="PF25893">
    <property type="entry name" value="HH_CzcB"/>
    <property type="match status" value="1"/>
</dbReference>
<dbReference type="NCBIfam" id="TIGR01730">
    <property type="entry name" value="RND_mfp"/>
    <property type="match status" value="1"/>
</dbReference>
<evidence type="ECO:0000259" key="3">
    <source>
        <dbReference type="Pfam" id="PF25893"/>
    </source>
</evidence>
<dbReference type="InterPro" id="IPR051909">
    <property type="entry name" value="MFP_Cation_Efflux"/>
</dbReference>
<organism evidence="4 5">
    <name type="scientific">Algoriphagus limi</name>
    <dbReference type="NCBI Taxonomy" id="2975273"/>
    <lineage>
        <taxon>Bacteria</taxon>
        <taxon>Pseudomonadati</taxon>
        <taxon>Bacteroidota</taxon>
        <taxon>Cytophagia</taxon>
        <taxon>Cytophagales</taxon>
        <taxon>Cyclobacteriaceae</taxon>
        <taxon>Algoriphagus</taxon>
    </lineage>
</organism>
<accession>A0ABT2G4J9</accession>
<dbReference type="Gene3D" id="1.10.287.470">
    <property type="entry name" value="Helix hairpin bin"/>
    <property type="match status" value="1"/>
</dbReference>
<evidence type="ECO:0000313" key="5">
    <source>
        <dbReference type="Proteomes" id="UP001206788"/>
    </source>
</evidence>
<dbReference type="RefSeq" id="WP_259413700.1">
    <property type="nucleotide sequence ID" value="NZ_JANWGH010000001.1"/>
</dbReference>
<dbReference type="Proteomes" id="UP001206788">
    <property type="component" value="Unassembled WGS sequence"/>
</dbReference>
<dbReference type="SUPFAM" id="SSF111369">
    <property type="entry name" value="HlyD-like secretion proteins"/>
    <property type="match status" value="1"/>
</dbReference>
<name>A0ABT2G4J9_9BACT</name>
<sequence length="380" mass="42962">MKKIIPYITSLFTFSVLFSCGNSSNEMEGIEVEEAVASVEQIELSNAQFAALNMTWGNFEERNFSEHLSLLGMVRVPTEGRQEITAIYGGYVSDLKLIEGQQIKKGQILFYLENPEFVRLQQEYLESKGQLDYLQAEYERQKTLYSEQISAQKNFLKAEAEYKTTQAKLAGLTKQLAMLSINVDALQPENIRSKIPVFSPINGFVETIDVVPGAYISETSRALTLLNRDHLHIELIAYEKDAAKIKTGQKVRISIPDLDVQEIMAEIYVISQSINEDRQVLIHAHILDDELEKSLVPGMYVEAELDLEDRLVKVLPETAVVEVEDENFILIQKSKTETGFELEPIKVKVGISKNRFVEVIPLSELDENAMILTKGAFSLM</sequence>
<gene>
    <name evidence="4" type="ORF">NY014_06235</name>
</gene>
<feature type="domain" description="CzcB-like alpha-helical hairpin" evidence="3">
    <location>
        <begin position="120"/>
        <end position="177"/>
    </location>
</feature>
<dbReference type="PANTHER" id="PTHR30097">
    <property type="entry name" value="CATION EFFLUX SYSTEM PROTEIN CUSB"/>
    <property type="match status" value="1"/>
</dbReference>
<dbReference type="InterPro" id="IPR006143">
    <property type="entry name" value="RND_pump_MFP"/>
</dbReference>
<keyword evidence="5" id="KW-1185">Reference proteome</keyword>
<dbReference type="InterPro" id="IPR058648">
    <property type="entry name" value="HH_CzcB-like"/>
</dbReference>
<dbReference type="Gene3D" id="2.40.30.170">
    <property type="match status" value="1"/>
</dbReference>
<evidence type="ECO:0000256" key="1">
    <source>
        <dbReference type="ARBA" id="ARBA00009477"/>
    </source>
</evidence>
<proteinExistence type="inferred from homology"/>
<dbReference type="EMBL" id="JANWGH010000001">
    <property type="protein sequence ID" value="MCS5490017.1"/>
    <property type="molecule type" value="Genomic_DNA"/>
</dbReference>
<keyword evidence="2" id="KW-0813">Transport</keyword>
<protein>
    <submittedName>
        <fullName evidence="4">Efflux RND transporter periplasmic adaptor subunit</fullName>
    </submittedName>
</protein>
<dbReference type="PANTHER" id="PTHR30097:SF4">
    <property type="entry name" value="SLR6042 PROTEIN"/>
    <property type="match status" value="1"/>
</dbReference>
<dbReference type="PROSITE" id="PS51257">
    <property type="entry name" value="PROKAR_LIPOPROTEIN"/>
    <property type="match status" value="1"/>
</dbReference>
<evidence type="ECO:0000256" key="2">
    <source>
        <dbReference type="ARBA" id="ARBA00022448"/>
    </source>
</evidence>
<reference evidence="4 5" key="1">
    <citation type="submission" date="2022-08" db="EMBL/GenBank/DDBJ databases">
        <title>Algoriphagus sp. CAU 1643 isolated from mud.</title>
        <authorList>
            <person name="Kim W."/>
        </authorList>
    </citation>
    <scope>NUCLEOTIDE SEQUENCE [LARGE SCALE GENOMIC DNA]</scope>
    <source>
        <strain evidence="4 5">CAU 1643</strain>
    </source>
</reference>
<comment type="caution">
    <text evidence="4">The sequence shown here is derived from an EMBL/GenBank/DDBJ whole genome shotgun (WGS) entry which is preliminary data.</text>
</comment>
<comment type="similarity">
    <text evidence="1">Belongs to the membrane fusion protein (MFP) (TC 8.A.1) family.</text>
</comment>
<dbReference type="Gene3D" id="2.40.420.20">
    <property type="match status" value="1"/>
</dbReference>